<keyword evidence="3 5" id="KW-1133">Transmembrane helix</keyword>
<evidence type="ECO:0000256" key="4">
    <source>
        <dbReference type="ARBA" id="ARBA00023136"/>
    </source>
</evidence>
<accession>A0A9X3PIT0</accession>
<protein>
    <submittedName>
        <fullName evidence="6">DoxX family protein</fullName>
    </submittedName>
    <submittedName>
        <fullName evidence="7">Membrane protein</fullName>
    </submittedName>
</protein>
<name>A0A9X3PIT0_9ACTN</name>
<evidence type="ECO:0000256" key="3">
    <source>
        <dbReference type="ARBA" id="ARBA00022989"/>
    </source>
</evidence>
<dbReference type="AlphaFoldDB" id="A0A9X3PIT0"/>
<sequence>MTIALAIVLIAMFGVLGAAKLAAVPAMRDAAAHLGLTVGHYRVLGALEIAAVAGVAIGFVVPVLGIAAACGLVLLMLGAAGFHAVHQDGVLRVVIPLLVAAVAAAYAAALI</sequence>
<dbReference type="Pfam" id="PF13564">
    <property type="entry name" value="DoxX_2"/>
    <property type="match status" value="1"/>
</dbReference>
<reference evidence="6" key="1">
    <citation type="submission" date="2022-12" db="EMBL/GenBank/DDBJ databases">
        <title>Gycomyces niveus sp.nov., a novel actinomycete isolated from soil in Shouguang.</title>
        <authorList>
            <person name="Yang X."/>
        </authorList>
    </citation>
    <scope>NUCLEOTIDE SEQUENCE</scope>
    <source>
        <strain evidence="6">DSM 44724</strain>
    </source>
</reference>
<dbReference type="EMBL" id="JAPZVQ010000007">
    <property type="protein sequence ID" value="MDA1386050.1"/>
    <property type="molecule type" value="Genomic_DNA"/>
</dbReference>
<evidence type="ECO:0000313" key="8">
    <source>
        <dbReference type="Proteomes" id="UP001145799"/>
    </source>
</evidence>
<evidence type="ECO:0000256" key="2">
    <source>
        <dbReference type="ARBA" id="ARBA00022692"/>
    </source>
</evidence>
<dbReference type="InterPro" id="IPR032808">
    <property type="entry name" value="DoxX"/>
</dbReference>
<feature type="transmembrane region" description="Helical" evidence="5">
    <location>
        <begin position="89"/>
        <end position="109"/>
    </location>
</feature>
<dbReference type="GO" id="GO:0016020">
    <property type="term" value="C:membrane"/>
    <property type="evidence" value="ECO:0007669"/>
    <property type="project" value="UniProtKB-SubCell"/>
</dbReference>
<evidence type="ECO:0000256" key="5">
    <source>
        <dbReference type="SAM" id="Phobius"/>
    </source>
</evidence>
<proteinExistence type="predicted"/>
<dbReference type="Proteomes" id="UP001183604">
    <property type="component" value="Unassembled WGS sequence"/>
</dbReference>
<dbReference type="Proteomes" id="UP001145799">
    <property type="component" value="Unassembled WGS sequence"/>
</dbReference>
<keyword evidence="2 5" id="KW-0812">Transmembrane</keyword>
<dbReference type="RefSeq" id="WP_270122514.1">
    <property type="nucleotide sequence ID" value="NZ_BAAAOM010000001.1"/>
</dbReference>
<keyword evidence="9" id="KW-1185">Reference proteome</keyword>
<organism evidence="6 8">
    <name type="scientific">Glycomyces lechevalierae</name>
    <dbReference type="NCBI Taxonomy" id="256034"/>
    <lineage>
        <taxon>Bacteria</taxon>
        <taxon>Bacillati</taxon>
        <taxon>Actinomycetota</taxon>
        <taxon>Actinomycetes</taxon>
        <taxon>Glycomycetales</taxon>
        <taxon>Glycomycetaceae</taxon>
        <taxon>Glycomyces</taxon>
    </lineage>
</organism>
<reference evidence="7 9" key="2">
    <citation type="submission" date="2023-07" db="EMBL/GenBank/DDBJ databases">
        <title>Sequencing the genomes of 1000 actinobacteria strains.</title>
        <authorList>
            <person name="Klenk H.-P."/>
        </authorList>
    </citation>
    <scope>NUCLEOTIDE SEQUENCE [LARGE SCALE GENOMIC DNA]</scope>
    <source>
        <strain evidence="7 9">DSM 44724</strain>
    </source>
</reference>
<evidence type="ECO:0000256" key="1">
    <source>
        <dbReference type="ARBA" id="ARBA00004141"/>
    </source>
</evidence>
<comment type="caution">
    <text evidence="6">The sequence shown here is derived from an EMBL/GenBank/DDBJ whole genome shotgun (WGS) entry which is preliminary data.</text>
</comment>
<comment type="subcellular location">
    <subcellularLocation>
        <location evidence="1">Membrane</location>
        <topology evidence="1">Multi-pass membrane protein</topology>
    </subcellularLocation>
</comment>
<feature type="transmembrane region" description="Helical" evidence="5">
    <location>
        <begin position="47"/>
        <end position="77"/>
    </location>
</feature>
<evidence type="ECO:0000313" key="6">
    <source>
        <dbReference type="EMBL" id="MDA1386050.1"/>
    </source>
</evidence>
<gene>
    <name evidence="7" type="ORF">J2S69_004511</name>
    <name evidence="6" type="ORF">O2L01_13740</name>
</gene>
<keyword evidence="4 5" id="KW-0472">Membrane</keyword>
<dbReference type="EMBL" id="JAVDYD010000001">
    <property type="protein sequence ID" value="MDR7340792.1"/>
    <property type="molecule type" value="Genomic_DNA"/>
</dbReference>
<evidence type="ECO:0000313" key="7">
    <source>
        <dbReference type="EMBL" id="MDR7340792.1"/>
    </source>
</evidence>
<evidence type="ECO:0000313" key="9">
    <source>
        <dbReference type="Proteomes" id="UP001183604"/>
    </source>
</evidence>